<name>E9GIX4_DAPPU</name>
<feature type="signal peptide" evidence="2">
    <location>
        <begin position="1"/>
        <end position="23"/>
    </location>
</feature>
<dbReference type="OrthoDB" id="6348315at2759"/>
<dbReference type="InParanoid" id="E9GIX4"/>
<evidence type="ECO:0000256" key="2">
    <source>
        <dbReference type="SAM" id="SignalP"/>
    </source>
</evidence>
<dbReference type="EMBL" id="GL732547">
    <property type="protein sequence ID" value="EFX80340.1"/>
    <property type="molecule type" value="Genomic_DNA"/>
</dbReference>
<keyword evidence="2" id="KW-0732">Signal</keyword>
<keyword evidence="1" id="KW-1133">Transmembrane helix</keyword>
<protein>
    <submittedName>
        <fullName evidence="3">Uncharacterized protein</fullName>
    </submittedName>
</protein>
<evidence type="ECO:0000256" key="1">
    <source>
        <dbReference type="SAM" id="Phobius"/>
    </source>
</evidence>
<dbReference type="Proteomes" id="UP000000305">
    <property type="component" value="Unassembled WGS sequence"/>
</dbReference>
<dbReference type="KEGG" id="dpx:DAPPUDRAFT_303995"/>
<keyword evidence="1" id="KW-0812">Transmembrane</keyword>
<dbReference type="HOGENOM" id="CLU_2029011_0_0_1"/>
<evidence type="ECO:0000313" key="3">
    <source>
        <dbReference type="EMBL" id="EFX80340.1"/>
    </source>
</evidence>
<reference evidence="3 4" key="1">
    <citation type="journal article" date="2011" name="Science">
        <title>The ecoresponsive genome of Daphnia pulex.</title>
        <authorList>
            <person name="Colbourne J.K."/>
            <person name="Pfrender M.E."/>
            <person name="Gilbert D."/>
            <person name="Thomas W.K."/>
            <person name="Tucker A."/>
            <person name="Oakley T.H."/>
            <person name="Tokishita S."/>
            <person name="Aerts A."/>
            <person name="Arnold G.J."/>
            <person name="Basu M.K."/>
            <person name="Bauer D.J."/>
            <person name="Caceres C.E."/>
            <person name="Carmel L."/>
            <person name="Casola C."/>
            <person name="Choi J.H."/>
            <person name="Detter J.C."/>
            <person name="Dong Q."/>
            <person name="Dusheyko S."/>
            <person name="Eads B.D."/>
            <person name="Frohlich T."/>
            <person name="Geiler-Samerotte K.A."/>
            <person name="Gerlach D."/>
            <person name="Hatcher P."/>
            <person name="Jogdeo S."/>
            <person name="Krijgsveld J."/>
            <person name="Kriventseva E.V."/>
            <person name="Kultz D."/>
            <person name="Laforsch C."/>
            <person name="Lindquist E."/>
            <person name="Lopez J."/>
            <person name="Manak J.R."/>
            <person name="Muller J."/>
            <person name="Pangilinan J."/>
            <person name="Patwardhan R.P."/>
            <person name="Pitluck S."/>
            <person name="Pritham E.J."/>
            <person name="Rechtsteiner A."/>
            <person name="Rho M."/>
            <person name="Rogozin I.B."/>
            <person name="Sakarya O."/>
            <person name="Salamov A."/>
            <person name="Schaack S."/>
            <person name="Shapiro H."/>
            <person name="Shiga Y."/>
            <person name="Skalitzky C."/>
            <person name="Smith Z."/>
            <person name="Souvorov A."/>
            <person name="Sung W."/>
            <person name="Tang Z."/>
            <person name="Tsuchiya D."/>
            <person name="Tu H."/>
            <person name="Vos H."/>
            <person name="Wang M."/>
            <person name="Wolf Y.I."/>
            <person name="Yamagata H."/>
            <person name="Yamada T."/>
            <person name="Ye Y."/>
            <person name="Shaw J.R."/>
            <person name="Andrews J."/>
            <person name="Crease T.J."/>
            <person name="Tang H."/>
            <person name="Lucas S.M."/>
            <person name="Robertson H.M."/>
            <person name="Bork P."/>
            <person name="Koonin E.V."/>
            <person name="Zdobnov E.M."/>
            <person name="Grigoriev I.V."/>
            <person name="Lynch M."/>
            <person name="Boore J.L."/>
        </authorList>
    </citation>
    <scope>NUCLEOTIDE SEQUENCE [LARGE SCALE GENOMIC DNA]</scope>
</reference>
<keyword evidence="4" id="KW-1185">Reference proteome</keyword>
<accession>E9GIX4</accession>
<feature type="chain" id="PRO_5003241061" evidence="2">
    <location>
        <begin position="24"/>
        <end position="122"/>
    </location>
</feature>
<sequence length="122" mass="14263">MNCHLCYLTLLVFVLCLVHRSEAASEDGTRMKLNTALAKMESRDKRWVVQEVFDSTVNFIKWNFIGRISVSLINELMKVIDPVVYLLLPRGASTIASVILSFIYKKLQFFIMYWFNNLFFNL</sequence>
<dbReference type="AlphaFoldDB" id="E9GIX4"/>
<proteinExistence type="predicted"/>
<feature type="transmembrane region" description="Helical" evidence="1">
    <location>
        <begin position="83"/>
        <end position="104"/>
    </location>
</feature>
<evidence type="ECO:0000313" key="4">
    <source>
        <dbReference type="Proteomes" id="UP000000305"/>
    </source>
</evidence>
<gene>
    <name evidence="3" type="ORF">DAPPUDRAFT_303995</name>
</gene>
<keyword evidence="1" id="KW-0472">Membrane</keyword>
<organism evidence="3 4">
    <name type="scientific">Daphnia pulex</name>
    <name type="common">Water flea</name>
    <dbReference type="NCBI Taxonomy" id="6669"/>
    <lineage>
        <taxon>Eukaryota</taxon>
        <taxon>Metazoa</taxon>
        <taxon>Ecdysozoa</taxon>
        <taxon>Arthropoda</taxon>
        <taxon>Crustacea</taxon>
        <taxon>Branchiopoda</taxon>
        <taxon>Diplostraca</taxon>
        <taxon>Cladocera</taxon>
        <taxon>Anomopoda</taxon>
        <taxon>Daphniidae</taxon>
        <taxon>Daphnia</taxon>
    </lineage>
</organism>